<dbReference type="OrthoDB" id="337047at2759"/>
<dbReference type="EMBL" id="JIBK01000002">
    <property type="protein sequence ID" value="POM82078.1"/>
    <property type="molecule type" value="Genomic_DNA"/>
</dbReference>
<protein>
    <submittedName>
        <fullName evidence="1">Uncharacterized protein</fullName>
    </submittedName>
</protein>
<organism evidence="1 2">
    <name type="scientific">Cryptosporidium meleagridis</name>
    <dbReference type="NCBI Taxonomy" id="93969"/>
    <lineage>
        <taxon>Eukaryota</taxon>
        <taxon>Sar</taxon>
        <taxon>Alveolata</taxon>
        <taxon>Apicomplexa</taxon>
        <taxon>Conoidasida</taxon>
        <taxon>Coccidia</taxon>
        <taxon>Eucoccidiorida</taxon>
        <taxon>Eimeriorina</taxon>
        <taxon>Cryptosporidiidae</taxon>
        <taxon>Cryptosporidium</taxon>
    </lineage>
</organism>
<evidence type="ECO:0000313" key="2">
    <source>
        <dbReference type="Proteomes" id="UP000236928"/>
    </source>
</evidence>
<proteinExistence type="predicted"/>
<dbReference type="AlphaFoldDB" id="A0A2P4YWB2"/>
<accession>A0A2P4YWB2</accession>
<comment type="caution">
    <text evidence="1">The sequence shown here is derived from an EMBL/GenBank/DDBJ whole genome shotgun (WGS) entry which is preliminary data.</text>
</comment>
<dbReference type="Proteomes" id="UP000236928">
    <property type="component" value="Unassembled WGS sequence"/>
</dbReference>
<gene>
    <name evidence="1" type="ORF">CmeUKMEL1_00595</name>
</gene>
<evidence type="ECO:0000313" key="1">
    <source>
        <dbReference type="EMBL" id="POM82078.1"/>
    </source>
</evidence>
<sequence>MCGFNLVGIILTVKWPYQEPEIIFYHPPSSFSTLNERNVIQTKECFGHECSKLAPLILPSDSALWNKMSDLVIESKDFQHRFIFFPSSTIRTKSLNQALFNNSRKKINVNNRNLRLDKFIESFSVTLVFIASTLINYEFIEEKLFRIVSTLLSCEIANNFISIEILRSNETSFEHLKNLYRSCQNNKAAESIGSEHISLVGSERSNLQEHISSIVEKNNRLSKKLIKYFTKLKIDCNDFTLTPSKPRYFFSPIDKNCLQSPVESSYDELTFYIDKTKLSNIYKENELINEISNIADPHLSIKDISAELLEQPSNILKVCQKLINKKVAKFLEIIRYDKVYVICPDSIKTQVNRFNLKYKDIIYWKGCNPLILISSFFCNGKKLCDVRSELVEFFQKFTKEKRASERLIYYPYESSDKIYSSNRDEALKTVKSIISWLYVNGCIEVKFSIDAPNDNTDLIK</sequence>
<name>A0A2P4YWB2_9CRYT</name>
<reference evidence="1 2" key="1">
    <citation type="submission" date="2014-04" db="EMBL/GenBank/DDBJ databases">
        <title>Comparative Genomics of Cryptosporidium Species.</title>
        <authorList>
            <person name="Silva J.C."/>
            <person name="Su Q."/>
            <person name="Chalmers R."/>
            <person name="Chibucos M.C."/>
            <person name="Elwin K."/>
            <person name="Godinez A."/>
            <person name="Guo F."/>
            <person name="Huynh K."/>
            <person name="Orvis J."/>
            <person name="Ott S."/>
            <person name="Sadzewicz L."/>
            <person name="Sengamalay N."/>
            <person name="Shetty A."/>
            <person name="Sun M."/>
            <person name="Tallon L."/>
            <person name="Xiao L."/>
            <person name="Zhang H."/>
            <person name="Fraser C.M."/>
            <person name="Zhu G."/>
            <person name="Kissinger J."/>
            <person name="Widmer G."/>
        </authorList>
    </citation>
    <scope>NUCLEOTIDE SEQUENCE [LARGE SCALE GENOMIC DNA]</scope>
    <source>
        <strain evidence="1 2">UKMEL1</strain>
    </source>
</reference>
<keyword evidence="2" id="KW-1185">Reference proteome</keyword>
<dbReference type="VEuPathDB" id="CryptoDB:CmeUKMEL1_00595"/>